<dbReference type="AlphaFoldDB" id="A0A6J4PY01"/>
<reference evidence="1" key="1">
    <citation type="submission" date="2020-02" db="EMBL/GenBank/DDBJ databases">
        <authorList>
            <person name="Meier V. D."/>
        </authorList>
    </citation>
    <scope>NUCLEOTIDE SEQUENCE</scope>
    <source>
        <strain evidence="1">AVDCRST_MAG22</strain>
    </source>
</reference>
<evidence type="ECO:0000313" key="1">
    <source>
        <dbReference type="EMBL" id="CAA9427546.1"/>
    </source>
</evidence>
<organism evidence="1">
    <name type="scientific">uncultured Rubrobacteraceae bacterium</name>
    <dbReference type="NCBI Taxonomy" id="349277"/>
    <lineage>
        <taxon>Bacteria</taxon>
        <taxon>Bacillati</taxon>
        <taxon>Actinomycetota</taxon>
        <taxon>Rubrobacteria</taxon>
        <taxon>Rubrobacterales</taxon>
        <taxon>Rubrobacteraceae</taxon>
        <taxon>environmental samples</taxon>
    </lineage>
</organism>
<name>A0A6J4PY01_9ACTN</name>
<protein>
    <submittedName>
        <fullName evidence="1">Uncharacterized protein</fullName>
    </submittedName>
</protein>
<accession>A0A6J4PY01</accession>
<gene>
    <name evidence="1" type="ORF">AVDCRST_MAG22-3021</name>
</gene>
<dbReference type="EMBL" id="CADCUV010000140">
    <property type="protein sequence ID" value="CAA9427546.1"/>
    <property type="molecule type" value="Genomic_DNA"/>
</dbReference>
<sequence length="42" mass="4601">MNGASAARGGRIRTPEESYLFARRLTEPSSRGFEVSGRVFLA</sequence>
<proteinExistence type="predicted"/>